<dbReference type="WBParaSite" id="PgR178_g002_t02">
    <property type="protein sequence ID" value="PgR178_g002_t02"/>
    <property type="gene ID" value="PgR178_g002"/>
</dbReference>
<evidence type="ECO:0000313" key="1">
    <source>
        <dbReference type="Proteomes" id="UP000887569"/>
    </source>
</evidence>
<proteinExistence type="predicted"/>
<sequence>MQSLLMYYSTSVGFNEESDECTPDERRANRNMFPCVMHSLMCNNPLNNQITSVSQLCSMQLLISCYSNFRLMLH</sequence>
<dbReference type="WBParaSite" id="PgR178_g002_t03">
    <property type="protein sequence ID" value="PgR178_g002_t03"/>
    <property type="gene ID" value="PgR178_g002"/>
</dbReference>
<name>A0A915CHE1_PARUN</name>
<protein>
    <submittedName>
        <fullName evidence="2 3">Ovule protein</fullName>
    </submittedName>
</protein>
<evidence type="ECO:0000313" key="4">
    <source>
        <dbReference type="WBParaSite" id="PgR178_g002_t04"/>
    </source>
</evidence>
<dbReference type="AlphaFoldDB" id="A0A915CHE1"/>
<keyword evidence="1" id="KW-1185">Reference proteome</keyword>
<organism evidence="1 4">
    <name type="scientific">Parascaris univalens</name>
    <name type="common">Nematode worm</name>
    <dbReference type="NCBI Taxonomy" id="6257"/>
    <lineage>
        <taxon>Eukaryota</taxon>
        <taxon>Metazoa</taxon>
        <taxon>Ecdysozoa</taxon>
        <taxon>Nematoda</taxon>
        <taxon>Chromadorea</taxon>
        <taxon>Rhabditida</taxon>
        <taxon>Spirurina</taxon>
        <taxon>Ascaridomorpha</taxon>
        <taxon>Ascaridoidea</taxon>
        <taxon>Ascarididae</taxon>
        <taxon>Parascaris</taxon>
    </lineage>
</organism>
<reference evidence="2 3" key="1">
    <citation type="submission" date="2022-11" db="UniProtKB">
        <authorList>
            <consortium name="WormBaseParasite"/>
        </authorList>
    </citation>
    <scope>IDENTIFICATION</scope>
</reference>
<dbReference type="Proteomes" id="UP000887569">
    <property type="component" value="Unplaced"/>
</dbReference>
<evidence type="ECO:0000313" key="2">
    <source>
        <dbReference type="WBParaSite" id="PgR178_g002_t02"/>
    </source>
</evidence>
<dbReference type="WBParaSite" id="PgR178_g002_t04">
    <property type="protein sequence ID" value="PgR178_g002_t04"/>
    <property type="gene ID" value="PgR178_g002"/>
</dbReference>
<accession>A0A915CHE1</accession>
<evidence type="ECO:0000313" key="3">
    <source>
        <dbReference type="WBParaSite" id="PgR178_g002_t03"/>
    </source>
</evidence>